<comment type="caution">
    <text evidence="1">The sequence shown here is derived from an EMBL/GenBank/DDBJ whole genome shotgun (WGS) entry which is preliminary data.</text>
</comment>
<evidence type="ECO:0000313" key="1">
    <source>
        <dbReference type="EMBL" id="RHY09950.1"/>
    </source>
</evidence>
<dbReference type="Proteomes" id="UP000265716">
    <property type="component" value="Unassembled WGS sequence"/>
</dbReference>
<evidence type="ECO:0000313" key="2">
    <source>
        <dbReference type="EMBL" id="RHY52855.1"/>
    </source>
</evidence>
<dbReference type="Gene3D" id="1.25.10.10">
    <property type="entry name" value="Leucine-rich Repeat Variant"/>
    <property type="match status" value="1"/>
</dbReference>
<evidence type="ECO:0000313" key="5">
    <source>
        <dbReference type="Proteomes" id="UP000265716"/>
    </source>
</evidence>
<evidence type="ECO:0000313" key="7">
    <source>
        <dbReference type="Proteomes" id="UP000266643"/>
    </source>
</evidence>
<dbReference type="PANTHER" id="PTHR13366">
    <property type="entry name" value="MALARIA ANTIGEN-RELATED"/>
    <property type="match status" value="1"/>
</dbReference>
<dbReference type="EMBL" id="QUTD01004103">
    <property type="protein sequence ID" value="RHY69699.1"/>
    <property type="molecule type" value="Genomic_DNA"/>
</dbReference>
<dbReference type="EMBL" id="QUTA01006705">
    <property type="protein sequence ID" value="RHY09950.1"/>
    <property type="molecule type" value="Genomic_DNA"/>
</dbReference>
<dbReference type="EMBL" id="QUTC01006298">
    <property type="protein sequence ID" value="RHY52855.1"/>
    <property type="molecule type" value="Genomic_DNA"/>
</dbReference>
<dbReference type="VEuPathDB" id="FungiDB:H257_09664"/>
<evidence type="ECO:0008006" key="9">
    <source>
        <dbReference type="Google" id="ProtNLM"/>
    </source>
</evidence>
<name>A0A397AQ05_APHAT</name>
<evidence type="ECO:0000313" key="3">
    <source>
        <dbReference type="EMBL" id="RHY69699.1"/>
    </source>
</evidence>
<evidence type="ECO:0000313" key="4">
    <source>
        <dbReference type="EMBL" id="RHY76430.1"/>
    </source>
</evidence>
<dbReference type="Proteomes" id="UP000266239">
    <property type="component" value="Unassembled WGS sequence"/>
</dbReference>
<dbReference type="InterPro" id="IPR011989">
    <property type="entry name" value="ARM-like"/>
</dbReference>
<dbReference type="PANTHER" id="PTHR13366:SF0">
    <property type="entry name" value="HEAT REPEAT-CONTAINING PROTEIN 6"/>
    <property type="match status" value="1"/>
</dbReference>
<organism evidence="1 6">
    <name type="scientific">Aphanomyces astaci</name>
    <name type="common">Crayfish plague agent</name>
    <dbReference type="NCBI Taxonomy" id="112090"/>
    <lineage>
        <taxon>Eukaryota</taxon>
        <taxon>Sar</taxon>
        <taxon>Stramenopiles</taxon>
        <taxon>Oomycota</taxon>
        <taxon>Saprolegniomycetes</taxon>
        <taxon>Saprolegniales</taxon>
        <taxon>Verrucalvaceae</taxon>
        <taxon>Aphanomyces</taxon>
    </lineage>
</organism>
<dbReference type="AlphaFoldDB" id="A0A397AQ05"/>
<accession>A0A397AQ05</accession>
<dbReference type="Proteomes" id="UP000266643">
    <property type="component" value="Unassembled WGS sequence"/>
</dbReference>
<sequence>MGMEAAADSTLNVRVRVVWAIGNACTTPGPDAPDAPDSPWLVRLLPPATIDQVLQCMLHLVEDNDKVASSVVRTLGLLARWLMAPQYLEAASSNLTTNAGDEGGGAPMANSTLLADAMTVLAKKVVDGAPKVRWNACHAMAKVFHCPELPLASVSWTPAVFTALTTAIAQQDNFKLSFTLVHLVALVQSPADEVALGEMLCRKYKDFIYDWLYHQQHKMYAAIFGDEVAAAADEGDGGGGGGSAEDGHEINPVTCAQVVDACDVLRRVIQQYCPHTASCLAQIAEVKLIFEMDMLDAIGFEF</sequence>
<protein>
    <recommendedName>
        <fullName evidence="9">Importin N-terminal domain-containing protein</fullName>
    </recommendedName>
</protein>
<dbReference type="InterPro" id="IPR052107">
    <property type="entry name" value="HEAT6"/>
</dbReference>
<dbReference type="Proteomes" id="UP000283543">
    <property type="component" value="Unassembled WGS sequence"/>
</dbReference>
<dbReference type="InterPro" id="IPR016024">
    <property type="entry name" value="ARM-type_fold"/>
</dbReference>
<dbReference type="SUPFAM" id="SSF48371">
    <property type="entry name" value="ARM repeat"/>
    <property type="match status" value="1"/>
</dbReference>
<dbReference type="EMBL" id="QUTB01001182">
    <property type="protein sequence ID" value="RHY76430.1"/>
    <property type="molecule type" value="Genomic_DNA"/>
</dbReference>
<evidence type="ECO:0000313" key="8">
    <source>
        <dbReference type="Proteomes" id="UP000283543"/>
    </source>
</evidence>
<reference evidence="5 6" key="1">
    <citation type="submission" date="2018-08" db="EMBL/GenBank/DDBJ databases">
        <title>Aphanomyces genome sequencing and annotation.</title>
        <authorList>
            <person name="Minardi D."/>
            <person name="Oidtmann B."/>
            <person name="Van Der Giezen M."/>
            <person name="Studholme D.J."/>
        </authorList>
    </citation>
    <scope>NUCLEOTIDE SEQUENCE [LARGE SCALE GENOMIC DNA]</scope>
    <source>
        <strain evidence="3 7">D2</strain>
        <strain evidence="2 5">SA</strain>
        <strain evidence="4 8">Si</strain>
        <strain evidence="1 6">Yx</strain>
    </source>
</reference>
<gene>
    <name evidence="1" type="ORF">DYB25_001768</name>
    <name evidence="3" type="ORF">DYB30_006758</name>
    <name evidence="4" type="ORF">DYB34_002780</name>
    <name evidence="2" type="ORF">DYB38_006268</name>
</gene>
<evidence type="ECO:0000313" key="6">
    <source>
        <dbReference type="Proteomes" id="UP000266239"/>
    </source>
</evidence>
<proteinExistence type="predicted"/>